<dbReference type="SUPFAM" id="SSF56954">
    <property type="entry name" value="Outer membrane efflux proteins (OEP)"/>
    <property type="match status" value="1"/>
</dbReference>
<dbReference type="InterPro" id="IPR003423">
    <property type="entry name" value="OMP_efflux"/>
</dbReference>
<dbReference type="Gene3D" id="2.20.200.10">
    <property type="entry name" value="Outer membrane efflux proteins (OEP)"/>
    <property type="match status" value="1"/>
</dbReference>
<evidence type="ECO:0000256" key="3">
    <source>
        <dbReference type="SAM" id="MobiDB-lite"/>
    </source>
</evidence>
<dbReference type="GO" id="GO:0005886">
    <property type="term" value="C:plasma membrane"/>
    <property type="evidence" value="ECO:0007669"/>
    <property type="project" value="UniProtKB-SubCell"/>
</dbReference>
<dbReference type="EMBL" id="SORZ01000001">
    <property type="protein sequence ID" value="TPW36013.1"/>
    <property type="molecule type" value="Genomic_DNA"/>
</dbReference>
<reference evidence="4 5" key="1">
    <citation type="submission" date="2019-03" db="EMBL/GenBank/DDBJ databases">
        <title>The complete genome sequence of Neokomagataea sp. Jb2 NBRC113641.</title>
        <authorList>
            <person name="Chua K.-O."/>
            <person name="Chan K.-G."/>
            <person name="See-Too W.-S."/>
        </authorList>
    </citation>
    <scope>NUCLEOTIDE SEQUENCE [LARGE SCALE GENOMIC DNA]</scope>
    <source>
        <strain evidence="4 5">Jb2</strain>
    </source>
</reference>
<feature type="region of interest" description="Disordered" evidence="3">
    <location>
        <begin position="545"/>
        <end position="564"/>
    </location>
</feature>
<evidence type="ECO:0000256" key="2">
    <source>
        <dbReference type="RuleBase" id="RU362097"/>
    </source>
</evidence>
<feature type="compositionally biased region" description="Polar residues" evidence="3">
    <location>
        <begin position="555"/>
        <end position="564"/>
    </location>
</feature>
<evidence type="ECO:0000256" key="1">
    <source>
        <dbReference type="ARBA" id="ARBA00007613"/>
    </source>
</evidence>
<dbReference type="InterPro" id="IPR010131">
    <property type="entry name" value="MdtP/NodT-like"/>
</dbReference>
<name>A0A506USE2_9PROT</name>
<dbReference type="NCBIfam" id="TIGR01845">
    <property type="entry name" value="outer_NodT"/>
    <property type="match status" value="1"/>
</dbReference>
<dbReference type="PANTHER" id="PTHR30203">
    <property type="entry name" value="OUTER MEMBRANE CATION EFFLUX PROTEIN"/>
    <property type="match status" value="1"/>
</dbReference>
<keyword evidence="2" id="KW-0564">Palmitate</keyword>
<keyword evidence="2" id="KW-0812">Transmembrane</keyword>
<dbReference type="PANTHER" id="PTHR30203:SF25">
    <property type="entry name" value="OUTER MEMBRANE PROTEIN-RELATED"/>
    <property type="match status" value="1"/>
</dbReference>
<comment type="similarity">
    <text evidence="1 2">Belongs to the outer membrane factor (OMF) (TC 1.B.17) family.</text>
</comment>
<dbReference type="Proteomes" id="UP000315037">
    <property type="component" value="Unassembled WGS sequence"/>
</dbReference>
<keyword evidence="5" id="KW-1185">Reference proteome</keyword>
<organism evidence="4 5">
    <name type="scientific">Oecophyllibacter saccharovorans</name>
    <dbReference type="NCBI Taxonomy" id="2558360"/>
    <lineage>
        <taxon>Bacteria</taxon>
        <taxon>Pseudomonadati</taxon>
        <taxon>Pseudomonadota</taxon>
        <taxon>Alphaproteobacteria</taxon>
        <taxon>Acetobacterales</taxon>
        <taxon>Acetobacteraceae</taxon>
        <taxon>Oecophyllibacter</taxon>
    </lineage>
</organism>
<dbReference type="GO" id="GO:0015562">
    <property type="term" value="F:efflux transmembrane transporter activity"/>
    <property type="evidence" value="ECO:0007669"/>
    <property type="project" value="InterPro"/>
</dbReference>
<sequence length="564" mass="62644">MTRARTETISFPSPSGYFPHRSPSVKNLLSFLAPPHCQRSLQAPKRAGAVKSLLGGVALLALSACQVGPHYHPPHSWAPRNFVPQTEANAPTPPLSVVVERPFDSDWWKEFHDPLLTSLEERVAVENLNFQMATSALLASRAEMQIAGAERFPFMSAQGTYNYTQNSSRQLQEIIRRIGRDSSMPGPNPFQTMDPNDIKIPLLNQWNYGIDATYEVDLWGRVARQYEAAKAIMKMTQEEQRSVLLAQQADMARDYLTLRGDQKRTQVLAQNHKTLADLLALTENRYRSGLISEVDVEAVKGSLHDVEAQQASLAQTVSQEKNAIALLLGAPPHSLDSELDRPATIPTVPPYVPIGLPSELAHRRPDIRASEDRLRETVAEVGEAVADFYPKVTINADFGMQTLSFKDLTMWNARAWNVGPSISLPIFQGGRLVGQLRLKKAEQKTAAISYRQTVLKAWNEVDNALKAYRQEQFHRQGLLATTEDEQRRLQLATSQYRSGLATYLDVLDAQSRVQNAEMSLASSDAALADDLARLYNALGGGWESVLPADEEKGGQNRTVPSTRP</sequence>
<keyword evidence="2" id="KW-0449">Lipoprotein</keyword>
<dbReference type="Gene3D" id="1.20.1600.10">
    <property type="entry name" value="Outer membrane efflux proteins (OEP)"/>
    <property type="match status" value="1"/>
</dbReference>
<gene>
    <name evidence="4" type="ORF">E3202_03660</name>
</gene>
<keyword evidence="2" id="KW-1134">Transmembrane beta strand</keyword>
<evidence type="ECO:0000313" key="5">
    <source>
        <dbReference type="Proteomes" id="UP000315037"/>
    </source>
</evidence>
<protein>
    <submittedName>
        <fullName evidence="4">Efflux transporter outer membrane subunit</fullName>
    </submittedName>
</protein>
<dbReference type="AlphaFoldDB" id="A0A506USE2"/>
<keyword evidence="2" id="KW-0472">Membrane</keyword>
<comment type="subcellular location">
    <subcellularLocation>
        <location evidence="2">Cell membrane</location>
        <topology evidence="2">Lipid-anchor</topology>
    </subcellularLocation>
</comment>
<accession>A0A506USE2</accession>
<evidence type="ECO:0000313" key="4">
    <source>
        <dbReference type="EMBL" id="TPW36013.1"/>
    </source>
</evidence>
<dbReference type="Pfam" id="PF02321">
    <property type="entry name" value="OEP"/>
    <property type="match status" value="2"/>
</dbReference>
<comment type="caution">
    <text evidence="4">The sequence shown here is derived from an EMBL/GenBank/DDBJ whole genome shotgun (WGS) entry which is preliminary data.</text>
</comment>
<proteinExistence type="inferred from homology"/>